<proteinExistence type="predicted"/>
<evidence type="ECO:0000313" key="2">
    <source>
        <dbReference type="EMBL" id="CDL96565.1"/>
    </source>
</evidence>
<gene>
    <name evidence="2" type="ORF">HCOI_01865500</name>
</gene>
<name>W6NI84_HAECO</name>
<sequence>MCNGEVQTIKEGPDIHENVQTQTECFQTFSTIEEGPDIHENAQTQTECFQTSSDTSTQTSDALKCYDQVQDSSSQTNERTMRNSEVQTAEKSHEVMRSVGTETDDELAIQVDLSPASALFRD</sequence>
<feature type="region of interest" description="Disordered" evidence="1">
    <location>
        <begin position="70"/>
        <end position="108"/>
    </location>
</feature>
<dbReference type="AlphaFoldDB" id="W6NI84"/>
<reference evidence="2" key="2">
    <citation type="submission" date="2013-05" db="EMBL/GenBank/DDBJ databases">
        <title>The genome and transcriptome of Haemonchus contortus: a key model parasite for drug and vaccine discovery.</title>
        <authorList>
            <person name="Laing R."/>
            <person name="Kikuchi T."/>
            <person name="Martinelli A."/>
            <person name="Tsai I.J."/>
            <person name="Beech R.N."/>
            <person name="Redman E."/>
            <person name="Holroyd N."/>
            <person name="Bartley D.J."/>
            <person name="Beasley H."/>
            <person name="Britton C."/>
            <person name="Curran D."/>
            <person name="Devaney E."/>
            <person name="Gilabert A."/>
            <person name="Jackson F."/>
            <person name="Hunt M."/>
            <person name="Johnston S."/>
            <person name="Kryukov I."/>
            <person name="Li K."/>
            <person name="Morrison A.A."/>
            <person name="Reid A.J."/>
            <person name="Sargison N."/>
            <person name="Saunders G."/>
            <person name="Wasmuth J.D."/>
            <person name="Wolstenholme A."/>
            <person name="Berriman M."/>
            <person name="Gilleard J.S."/>
            <person name="Cotton J.A."/>
        </authorList>
    </citation>
    <scope>NUCLEOTIDE SEQUENCE [LARGE SCALE GENOMIC DNA]</scope>
    <source>
        <strain evidence="2">ISE/inbred ISE</strain>
    </source>
</reference>
<reference evidence="2" key="1">
    <citation type="submission" date="2013-03" db="EMBL/GenBank/DDBJ databases">
        <authorList>
            <person name="Aslett M."/>
        </authorList>
    </citation>
    <scope>NUCLEOTIDE SEQUENCE [LARGE SCALE GENOMIC DNA]</scope>
    <source>
        <strain evidence="2">ISE/inbred ISE</strain>
    </source>
</reference>
<accession>W6NI84</accession>
<feature type="compositionally biased region" description="Polar residues" evidence="1">
    <location>
        <begin position="70"/>
        <end position="87"/>
    </location>
</feature>
<organism evidence="2">
    <name type="scientific">Haemonchus contortus</name>
    <name type="common">Barber pole worm</name>
    <dbReference type="NCBI Taxonomy" id="6289"/>
    <lineage>
        <taxon>Eukaryota</taxon>
        <taxon>Metazoa</taxon>
        <taxon>Ecdysozoa</taxon>
        <taxon>Nematoda</taxon>
        <taxon>Chromadorea</taxon>
        <taxon>Rhabditida</taxon>
        <taxon>Rhabditina</taxon>
        <taxon>Rhabditomorpha</taxon>
        <taxon>Strongyloidea</taxon>
        <taxon>Trichostrongylidae</taxon>
        <taxon>Haemonchus</taxon>
    </lineage>
</organism>
<dbReference type="EMBL" id="CAVP010060814">
    <property type="protein sequence ID" value="CDL96565.1"/>
    <property type="molecule type" value="Genomic_DNA"/>
</dbReference>
<comment type="caution">
    <text evidence="2">The sequence shown here is derived from an EMBL/GenBank/DDBJ whole genome shotgun (WGS) entry which is preliminary data.</text>
</comment>
<evidence type="ECO:0000256" key="1">
    <source>
        <dbReference type="SAM" id="MobiDB-lite"/>
    </source>
</evidence>
<protein>
    <submittedName>
        <fullName evidence="2">Uncharacterized protein</fullName>
    </submittedName>
</protein>